<evidence type="ECO:0000256" key="3">
    <source>
        <dbReference type="ARBA" id="ARBA00022741"/>
    </source>
</evidence>
<organism evidence="8 9">
    <name type="scientific">Theileria equi strain WA</name>
    <dbReference type="NCBI Taxonomy" id="1537102"/>
    <lineage>
        <taxon>Eukaryota</taxon>
        <taxon>Sar</taxon>
        <taxon>Alveolata</taxon>
        <taxon>Apicomplexa</taxon>
        <taxon>Aconoidasida</taxon>
        <taxon>Piroplasmida</taxon>
        <taxon>Theileriidae</taxon>
        <taxon>Theileria</taxon>
    </lineage>
</organism>
<dbReference type="InterPro" id="IPR020568">
    <property type="entry name" value="Ribosomal_Su5_D2-typ_SF"/>
</dbReference>
<dbReference type="PROSITE" id="PS51722">
    <property type="entry name" value="G_TR_2"/>
    <property type="match status" value="1"/>
</dbReference>
<dbReference type="InterPro" id="IPR000795">
    <property type="entry name" value="T_Tr_GTP-bd_dom"/>
</dbReference>
<dbReference type="SMART" id="SM00889">
    <property type="entry name" value="EFG_IV"/>
    <property type="match status" value="1"/>
</dbReference>
<keyword evidence="4" id="KW-0342">GTP-binding</keyword>
<dbReference type="Gene3D" id="3.30.70.870">
    <property type="entry name" value="Elongation Factor G (Translational Gtpase), domain 3"/>
    <property type="match status" value="1"/>
</dbReference>
<dbReference type="SUPFAM" id="SSF54211">
    <property type="entry name" value="Ribosomal protein S5 domain 2-like"/>
    <property type="match status" value="1"/>
</dbReference>
<keyword evidence="2" id="KW-0507">mRNA processing</keyword>
<proteinExistence type="predicted"/>
<dbReference type="CDD" id="cd04098">
    <property type="entry name" value="eEF2_C_snRNP"/>
    <property type="match status" value="1"/>
</dbReference>
<keyword evidence="8" id="KW-0687">Ribonucleoprotein</keyword>
<dbReference type="GO" id="GO:0003924">
    <property type="term" value="F:GTPase activity"/>
    <property type="evidence" value="ECO:0007669"/>
    <property type="project" value="InterPro"/>
</dbReference>
<dbReference type="Gene3D" id="3.40.50.300">
    <property type="entry name" value="P-loop containing nucleotide triphosphate hydrolases"/>
    <property type="match status" value="1"/>
</dbReference>
<dbReference type="RefSeq" id="XP_004830685.1">
    <property type="nucleotide sequence ID" value="XM_004830628.1"/>
</dbReference>
<dbReference type="InterPro" id="IPR000640">
    <property type="entry name" value="EFG_V-like"/>
</dbReference>
<dbReference type="InterPro" id="IPR009000">
    <property type="entry name" value="Transl_B-barrel_sf"/>
</dbReference>
<dbReference type="AlphaFoldDB" id="L0B1M0"/>
<gene>
    <name evidence="8" type="ORF">BEWA_004270</name>
</gene>
<evidence type="ECO:0000259" key="7">
    <source>
        <dbReference type="PROSITE" id="PS51722"/>
    </source>
</evidence>
<dbReference type="InterPro" id="IPR041095">
    <property type="entry name" value="EFG_II"/>
</dbReference>
<dbReference type="CDD" id="cd04090">
    <property type="entry name" value="EF2_II_snRNP"/>
    <property type="match status" value="1"/>
</dbReference>
<dbReference type="Pfam" id="PF14492">
    <property type="entry name" value="EFG_III"/>
    <property type="match status" value="1"/>
</dbReference>
<dbReference type="InterPro" id="IPR035655">
    <property type="entry name" value="U5-116kDa_C"/>
</dbReference>
<dbReference type="FunFam" id="3.30.70.240:FF:000004">
    <property type="entry name" value="116 kDa U5 small nuclear ribonucleoprotein"/>
    <property type="match status" value="1"/>
</dbReference>
<keyword evidence="6" id="KW-0539">Nucleus</keyword>
<dbReference type="Pfam" id="PF03144">
    <property type="entry name" value="GTP_EFTU_D2"/>
    <property type="match status" value="1"/>
</dbReference>
<dbReference type="Pfam" id="PF00009">
    <property type="entry name" value="GTP_EFTU"/>
    <property type="match status" value="1"/>
</dbReference>
<evidence type="ECO:0000256" key="6">
    <source>
        <dbReference type="ARBA" id="ARBA00023242"/>
    </source>
</evidence>
<evidence type="ECO:0000256" key="5">
    <source>
        <dbReference type="ARBA" id="ARBA00023187"/>
    </source>
</evidence>
<sequence length="1008" mass="113813">MDQNLYDEFGNYIGPGLDEDFEGGLDSDLSDAASDVEVKTGPETPVTRITRDDIVTYDDSAAEDEVYKDAEVFIQEEDTQTINVPIVQAEETHIDRVSTIHRLDSDITAKNFDILEESLPKNRFTFQFMTSLMNQPEFIRNICIAGTLHHGKTTLVDRLIEYSRFMEADKFTRKAPEFTRYTDSRLDEQARALTIKSTPISLVFQNDLYEDVDVCSDQNYAENDNPKHKSYLFNIFDTPGHVNFMDEFVHALSVSDGCVVVVDVLMGLESTTENILRLCIHDNIPFILVINCIDRLVLELKLPPSDAYHKIRHTIYEANDYIASTCKLLNKQPVVLSPLSNNVAFASTMFGIFFTLKSFAKLYSSSNIDSFAKKLWGNMFYNPFNRKFVKHEVVESGEEEVTLKRSFVAFILEPIYKLISHVASDERSELQDVLSEFGISLKADDYKMSTKRILRKVCAALFSDASAFVEIIVSNIPSPLKFAHARVSTLYTGDVNTTLYEDMINCDPNGQLMVFVSKNYYRLNGSSFDLFGRVISGTIKKGDPIKILGESYTLDDDEDVLTRKVESLWISEARYRVQVSSVPAGNWVLISGIDLCSHKTCTITDVDDSIAEIFSIKRYLNITDPVFKVSCEPLNPSELPKMVEGLRKIEKSYPSSKLRVEESGEHIILGTGELYLDCILHDLRRLYGDLEIKVSDPVVRFTETIMETSAVKCFSETANGKNKLYMIAEPLETGIASSIDEGLIDPSWTQSQLSSHFSKVYNWDVLASRSIWAFGPDGNGPNILLNDTLPSDVDKVKLDGIKHSIIQGFSWACREGPLIEEPIRNVKFKLLGADIADEMSMRTPGQLIPTARRVTYASFLLATPRLMEPIVFSEIHCPADCVSSIYTLLARRRGHVLRDMPKPGTPFYTVHAYLPAIDSFGFETDLRIYTSGQAFCLTMFDHWNIVPGDPLDKSIVLKPLEPAPVPHLAREFLLKTRKRKGLTEDVSLNAFFDDPMLSDLVENLEEFH</sequence>
<dbReference type="CDD" id="cd01683">
    <property type="entry name" value="EF2_IV_snRNP"/>
    <property type="match status" value="1"/>
</dbReference>
<dbReference type="InterPro" id="IPR035647">
    <property type="entry name" value="EFG_III/V"/>
</dbReference>
<accession>L0B1M0</accession>
<dbReference type="FunFam" id="3.30.70.870:FF:000002">
    <property type="entry name" value="Translation elongation factor 2"/>
    <property type="match status" value="1"/>
</dbReference>
<evidence type="ECO:0000256" key="2">
    <source>
        <dbReference type="ARBA" id="ARBA00022664"/>
    </source>
</evidence>
<evidence type="ECO:0000313" key="9">
    <source>
        <dbReference type="Proteomes" id="UP000031512"/>
    </source>
</evidence>
<dbReference type="eggNOG" id="KOG0468">
    <property type="taxonomic scope" value="Eukaryota"/>
</dbReference>
<dbReference type="GO" id="GO:0005829">
    <property type="term" value="C:cytosol"/>
    <property type="evidence" value="ECO:0007669"/>
    <property type="project" value="TreeGrafter"/>
</dbReference>
<dbReference type="InterPro" id="IPR014721">
    <property type="entry name" value="Ribsml_uS5_D2-typ_fold_subgr"/>
</dbReference>
<dbReference type="GO" id="GO:0000398">
    <property type="term" value="P:mRNA splicing, via spliceosome"/>
    <property type="evidence" value="ECO:0007669"/>
    <property type="project" value="TreeGrafter"/>
</dbReference>
<dbReference type="FunFam" id="3.30.230.10:FF:000009">
    <property type="entry name" value="116 kDa U5 small nuclear ribonucleoprotein component"/>
    <property type="match status" value="1"/>
</dbReference>
<dbReference type="GeneID" id="15805540"/>
<dbReference type="OrthoDB" id="364892at2759"/>
<dbReference type="Gene3D" id="2.40.30.10">
    <property type="entry name" value="Translation factors"/>
    <property type="match status" value="1"/>
</dbReference>
<dbReference type="FunFam" id="2.40.30.10:FF:000029">
    <property type="entry name" value="116 kDa U5 small nuclear ribonucleoprotein component"/>
    <property type="match status" value="1"/>
</dbReference>
<dbReference type="InterPro" id="IPR004161">
    <property type="entry name" value="EFTu-like_2"/>
</dbReference>
<dbReference type="PANTHER" id="PTHR42908">
    <property type="entry name" value="TRANSLATION ELONGATION FACTOR-RELATED"/>
    <property type="match status" value="1"/>
</dbReference>
<comment type="subcellular location">
    <subcellularLocation>
        <location evidence="1">Nucleus</location>
    </subcellularLocation>
</comment>
<keyword evidence="9" id="KW-1185">Reference proteome</keyword>
<dbReference type="SUPFAM" id="SSF50447">
    <property type="entry name" value="Translation proteins"/>
    <property type="match status" value="1"/>
</dbReference>
<dbReference type="InterPro" id="IPR027417">
    <property type="entry name" value="P-loop_NTPase"/>
</dbReference>
<dbReference type="Gene3D" id="3.30.70.240">
    <property type="match status" value="1"/>
</dbReference>
<name>L0B1M0_THEEQ</name>
<dbReference type="SUPFAM" id="SSF54980">
    <property type="entry name" value="EF-G C-terminal domain-like"/>
    <property type="match status" value="2"/>
</dbReference>
<dbReference type="GO" id="GO:0005525">
    <property type="term" value="F:GTP binding"/>
    <property type="evidence" value="ECO:0007669"/>
    <property type="project" value="UniProtKB-KW"/>
</dbReference>
<evidence type="ECO:0000256" key="4">
    <source>
        <dbReference type="ARBA" id="ARBA00023134"/>
    </source>
</evidence>
<dbReference type="SMART" id="SM00838">
    <property type="entry name" value="EFG_C"/>
    <property type="match status" value="1"/>
</dbReference>
<dbReference type="Gene3D" id="3.30.230.10">
    <property type="match status" value="1"/>
</dbReference>
<dbReference type="InterPro" id="IPR005517">
    <property type="entry name" value="Transl_elong_EFG/EF2_IV"/>
</dbReference>
<dbReference type="GO" id="GO:0046540">
    <property type="term" value="C:U4/U6 x U5 tri-snRNP complex"/>
    <property type="evidence" value="ECO:0007669"/>
    <property type="project" value="TreeGrafter"/>
</dbReference>
<dbReference type="NCBIfam" id="TIGR00231">
    <property type="entry name" value="small_GTP"/>
    <property type="match status" value="1"/>
</dbReference>
<keyword evidence="3" id="KW-0547">Nucleotide-binding</keyword>
<dbReference type="Pfam" id="PF03764">
    <property type="entry name" value="EFG_IV"/>
    <property type="match status" value="1"/>
</dbReference>
<feature type="domain" description="Tr-type G" evidence="7">
    <location>
        <begin position="137"/>
        <end position="367"/>
    </location>
</feature>
<dbReference type="GO" id="GO:0071007">
    <property type="term" value="C:U2-type catalytic step 2 spliceosome"/>
    <property type="evidence" value="ECO:0007669"/>
    <property type="project" value="TreeGrafter"/>
</dbReference>
<keyword evidence="5" id="KW-0508">mRNA splicing</keyword>
<dbReference type="Pfam" id="PF00679">
    <property type="entry name" value="EFG_C"/>
    <property type="match status" value="1"/>
</dbReference>
<protein>
    <submittedName>
        <fullName evidence="8">U5 small nuclear ribonucleoprotein, putative</fullName>
    </submittedName>
</protein>
<evidence type="ECO:0000313" key="8">
    <source>
        <dbReference type="EMBL" id="AFZ81019.1"/>
    </source>
</evidence>
<reference evidence="8 9" key="1">
    <citation type="journal article" date="2012" name="BMC Genomics">
        <title>Comparative genomic analysis and phylogenetic position of Theileria equi.</title>
        <authorList>
            <person name="Kappmeyer L.S."/>
            <person name="Thiagarajan M."/>
            <person name="Herndon D.R."/>
            <person name="Ramsay J.D."/>
            <person name="Caler E."/>
            <person name="Djikeng A."/>
            <person name="Gillespie J.J."/>
            <person name="Lau A.O."/>
            <person name="Roalson E.H."/>
            <person name="Silva J.C."/>
            <person name="Silva M.G."/>
            <person name="Suarez C.E."/>
            <person name="Ueti M.W."/>
            <person name="Nene V.M."/>
            <person name="Mealey R.H."/>
            <person name="Knowles D.P."/>
            <person name="Brayton K.A."/>
        </authorList>
    </citation>
    <scope>NUCLEOTIDE SEQUENCE [LARGE SCALE GENOMIC DNA]</scope>
    <source>
        <strain evidence="8 9">WA</strain>
    </source>
</reference>
<dbReference type="SUPFAM" id="SSF52540">
    <property type="entry name" value="P-loop containing nucleoside triphosphate hydrolases"/>
    <property type="match status" value="1"/>
</dbReference>
<dbReference type="GO" id="GO:0030623">
    <property type="term" value="F:U5 snRNA binding"/>
    <property type="evidence" value="ECO:0007669"/>
    <property type="project" value="TreeGrafter"/>
</dbReference>
<evidence type="ECO:0000256" key="1">
    <source>
        <dbReference type="ARBA" id="ARBA00004123"/>
    </source>
</evidence>
<dbReference type="CDD" id="cd04167">
    <property type="entry name" value="Snu114p"/>
    <property type="match status" value="1"/>
</dbReference>
<dbReference type="KEGG" id="beq:BEWA_004270"/>
<dbReference type="PANTHER" id="PTHR42908:SF6">
    <property type="entry name" value="116 KDA U5 SMALL NUCLEAR RIBONUCLEOPROTEIN COMPONENT"/>
    <property type="match status" value="1"/>
</dbReference>
<dbReference type="Proteomes" id="UP000031512">
    <property type="component" value="Chromosome 3"/>
</dbReference>
<dbReference type="EMBL" id="CP001670">
    <property type="protein sequence ID" value="AFZ81019.1"/>
    <property type="molecule type" value="Genomic_DNA"/>
</dbReference>
<dbReference type="STRING" id="1537102.L0B1M0"/>
<dbReference type="InterPro" id="IPR005225">
    <property type="entry name" value="Small_GTP-bd"/>
</dbReference>
<dbReference type="InterPro" id="IPR044121">
    <property type="entry name" value="Snu114_GTP-bd"/>
</dbReference>
<dbReference type="VEuPathDB" id="PiroplasmaDB:BEWA_004270"/>